<evidence type="ECO:0000313" key="5">
    <source>
        <dbReference type="Proteomes" id="UP000001208"/>
    </source>
</evidence>
<sequence>MMMKIVALFSIRMILFLLCLVQVSECVAQSAEDAESQAYQKIYEGNILMDKGLYEPAIAAYQEATTLVPNDPKPYYYMSFLYAELGRLSEAKIFVEKALQIWPLYPEAHALLGAIYLQNQAFERAFSELNFAITQKYEQPSALNNLGGYYLLHKNNMDSAIYFFCETVRLDSAFSDAYINLSNAYLHKKAVADAMIAAQKALQLSPENPDVYFSLANAYFLDGKYEEAEKLYRKTANQDSSLIAVHYNLGRALLANEKMDESQKECDYLRGNGFIKLSELLQEEISEVRAMRLK</sequence>
<dbReference type="HOGENOM" id="CLU_945605_0_0_10"/>
<dbReference type="Gene3D" id="1.25.40.10">
    <property type="entry name" value="Tetratricopeptide repeat domain"/>
    <property type="match status" value="3"/>
</dbReference>
<dbReference type="InterPro" id="IPR050498">
    <property type="entry name" value="Ycf3"/>
</dbReference>
<dbReference type="PANTHER" id="PTHR44858:SF1">
    <property type="entry name" value="UDP-N-ACETYLGLUCOSAMINE--PEPTIDE N-ACETYLGLUCOSAMINYLTRANSFERASE SPINDLY-RELATED"/>
    <property type="match status" value="1"/>
</dbReference>
<feature type="repeat" description="TPR" evidence="3">
    <location>
        <begin position="175"/>
        <end position="208"/>
    </location>
</feature>
<dbReference type="InterPro" id="IPR019734">
    <property type="entry name" value="TPR_rpt"/>
</dbReference>
<feature type="repeat" description="TPR" evidence="3">
    <location>
        <begin position="38"/>
        <end position="71"/>
    </location>
</feature>
<evidence type="ECO:0000256" key="1">
    <source>
        <dbReference type="ARBA" id="ARBA00022737"/>
    </source>
</evidence>
<organism evidence="4 5">
    <name type="scientific">Chloroherpeton thalassium (strain ATCC 35110 / GB-78)</name>
    <dbReference type="NCBI Taxonomy" id="517418"/>
    <lineage>
        <taxon>Bacteria</taxon>
        <taxon>Pseudomonadati</taxon>
        <taxon>Chlorobiota</taxon>
        <taxon>Chlorobiia</taxon>
        <taxon>Chlorobiales</taxon>
        <taxon>Chloroherpetonaceae</taxon>
        <taxon>Chloroherpeton</taxon>
    </lineage>
</organism>
<dbReference type="EMBL" id="CP001100">
    <property type="protein sequence ID" value="ACF14925.1"/>
    <property type="molecule type" value="Genomic_DNA"/>
</dbReference>
<dbReference type="AlphaFoldDB" id="B3QXL0"/>
<dbReference type="STRING" id="517418.Ctha_2476"/>
<reference evidence="4 5" key="1">
    <citation type="submission" date="2008-06" db="EMBL/GenBank/DDBJ databases">
        <title>Complete sequence of Chloroherpeton thalassium ATCC 35110.</title>
        <authorList>
            <consortium name="US DOE Joint Genome Institute"/>
            <person name="Lucas S."/>
            <person name="Copeland A."/>
            <person name="Lapidus A."/>
            <person name="Glavina del Rio T."/>
            <person name="Dalin E."/>
            <person name="Tice H."/>
            <person name="Bruce D."/>
            <person name="Goodwin L."/>
            <person name="Pitluck S."/>
            <person name="Schmutz J."/>
            <person name="Larimer F."/>
            <person name="Land M."/>
            <person name="Hauser L."/>
            <person name="Kyrpides N."/>
            <person name="Mikhailova N."/>
            <person name="Liu Z."/>
            <person name="Li T."/>
            <person name="Zhao F."/>
            <person name="Overmann J."/>
            <person name="Bryant D.A."/>
            <person name="Richardson P."/>
        </authorList>
    </citation>
    <scope>NUCLEOTIDE SEQUENCE [LARGE SCALE GENOMIC DNA]</scope>
    <source>
        <strain evidence="5">ATCC 35110 / GB-78</strain>
    </source>
</reference>
<dbReference type="OrthoDB" id="595327at2"/>
<keyword evidence="5" id="KW-1185">Reference proteome</keyword>
<gene>
    <name evidence="4" type="ordered locus">Ctha_2476</name>
</gene>
<evidence type="ECO:0000256" key="3">
    <source>
        <dbReference type="PROSITE-ProRule" id="PRU00339"/>
    </source>
</evidence>
<protein>
    <submittedName>
        <fullName evidence="4">Tetratricopeptide TPR_2 repeat protein</fullName>
    </submittedName>
</protein>
<dbReference type="SMART" id="SM00028">
    <property type="entry name" value="TPR"/>
    <property type="match status" value="6"/>
</dbReference>
<dbReference type="SUPFAM" id="SSF48452">
    <property type="entry name" value="TPR-like"/>
    <property type="match status" value="1"/>
</dbReference>
<proteinExistence type="predicted"/>
<dbReference type="InterPro" id="IPR011990">
    <property type="entry name" value="TPR-like_helical_dom_sf"/>
</dbReference>
<dbReference type="Pfam" id="PF12895">
    <property type="entry name" value="ANAPC3"/>
    <property type="match status" value="1"/>
</dbReference>
<evidence type="ECO:0000256" key="2">
    <source>
        <dbReference type="ARBA" id="ARBA00022803"/>
    </source>
</evidence>
<keyword evidence="1" id="KW-0677">Repeat</keyword>
<accession>B3QXL0</accession>
<dbReference type="Proteomes" id="UP000001208">
    <property type="component" value="Chromosome"/>
</dbReference>
<feature type="repeat" description="TPR" evidence="3">
    <location>
        <begin position="209"/>
        <end position="242"/>
    </location>
</feature>
<dbReference type="eggNOG" id="COG0457">
    <property type="taxonomic scope" value="Bacteria"/>
</dbReference>
<keyword evidence="2 3" id="KW-0802">TPR repeat</keyword>
<dbReference type="KEGG" id="cts:Ctha_2476"/>
<dbReference type="PROSITE" id="PS50005">
    <property type="entry name" value="TPR"/>
    <property type="match status" value="3"/>
</dbReference>
<name>B3QXL0_CHLT3</name>
<dbReference type="PANTHER" id="PTHR44858">
    <property type="entry name" value="TETRATRICOPEPTIDE REPEAT PROTEIN 6"/>
    <property type="match status" value="1"/>
</dbReference>
<dbReference type="Pfam" id="PF13414">
    <property type="entry name" value="TPR_11"/>
    <property type="match status" value="1"/>
</dbReference>
<evidence type="ECO:0000313" key="4">
    <source>
        <dbReference type="EMBL" id="ACF14925.1"/>
    </source>
</evidence>